<name>A0AAE0YND8_9GAST</name>
<keyword evidence="4" id="KW-1185">Reference proteome</keyword>
<proteinExistence type="predicted"/>
<dbReference type="InterPro" id="IPR003609">
    <property type="entry name" value="Pan_app"/>
</dbReference>
<organism evidence="3 4">
    <name type="scientific">Elysia crispata</name>
    <name type="common">lettuce slug</name>
    <dbReference type="NCBI Taxonomy" id="231223"/>
    <lineage>
        <taxon>Eukaryota</taxon>
        <taxon>Metazoa</taxon>
        <taxon>Spiralia</taxon>
        <taxon>Lophotrochozoa</taxon>
        <taxon>Mollusca</taxon>
        <taxon>Gastropoda</taxon>
        <taxon>Heterobranchia</taxon>
        <taxon>Euthyneura</taxon>
        <taxon>Panpulmonata</taxon>
        <taxon>Sacoglossa</taxon>
        <taxon>Placobranchoidea</taxon>
        <taxon>Plakobranchidae</taxon>
        <taxon>Elysia</taxon>
    </lineage>
</organism>
<evidence type="ECO:0000313" key="4">
    <source>
        <dbReference type="Proteomes" id="UP001283361"/>
    </source>
</evidence>
<sequence>MRPLWSFTTSLISTSMILSSVSAEMFDFHLVQEYHNSTTQEKICKDLGYDGLAIISTPEAYIYALKLTDYIRNVLNKGIYIGAHFRPEDDVTLWDDGTVPRSDSPFYVHPPAAEPSQPVARLDSWGMFRMGMNLRARPGICGKHKNYPTQSSGSTLQGQRLQTTTRETLSESQVSTYLECAVMCGAVHECRAAEFNSDLLTCTLIGQYKSTGNLGHPRITTYIRKTF</sequence>
<dbReference type="SUPFAM" id="SSF56436">
    <property type="entry name" value="C-type lectin-like"/>
    <property type="match status" value="1"/>
</dbReference>
<gene>
    <name evidence="3" type="ORF">RRG08_064272</name>
</gene>
<dbReference type="AlphaFoldDB" id="A0AAE0YND8"/>
<dbReference type="Pfam" id="PF00024">
    <property type="entry name" value="PAN_1"/>
    <property type="match status" value="1"/>
</dbReference>
<dbReference type="EMBL" id="JAWDGP010005773">
    <property type="protein sequence ID" value="KAK3752251.1"/>
    <property type="molecule type" value="Genomic_DNA"/>
</dbReference>
<keyword evidence="1" id="KW-0732">Signal</keyword>
<evidence type="ECO:0000259" key="2">
    <source>
        <dbReference type="Pfam" id="PF00024"/>
    </source>
</evidence>
<feature type="signal peptide" evidence="1">
    <location>
        <begin position="1"/>
        <end position="23"/>
    </location>
</feature>
<feature type="chain" id="PRO_5042042661" description="Apple domain-containing protein" evidence="1">
    <location>
        <begin position="24"/>
        <end position="227"/>
    </location>
</feature>
<accession>A0AAE0YND8</accession>
<evidence type="ECO:0000256" key="1">
    <source>
        <dbReference type="SAM" id="SignalP"/>
    </source>
</evidence>
<feature type="domain" description="Apple" evidence="2">
    <location>
        <begin position="163"/>
        <end position="219"/>
    </location>
</feature>
<protein>
    <recommendedName>
        <fullName evidence="2">Apple domain-containing protein</fullName>
    </recommendedName>
</protein>
<dbReference type="Proteomes" id="UP001283361">
    <property type="component" value="Unassembled WGS sequence"/>
</dbReference>
<dbReference type="InterPro" id="IPR016187">
    <property type="entry name" value="CTDL_fold"/>
</dbReference>
<evidence type="ECO:0000313" key="3">
    <source>
        <dbReference type="EMBL" id="KAK3752251.1"/>
    </source>
</evidence>
<comment type="caution">
    <text evidence="3">The sequence shown here is derived from an EMBL/GenBank/DDBJ whole genome shotgun (WGS) entry which is preliminary data.</text>
</comment>
<reference evidence="3" key="1">
    <citation type="journal article" date="2023" name="G3 (Bethesda)">
        <title>A reference genome for the long-term kleptoplast-retaining sea slug Elysia crispata morphotype clarki.</title>
        <authorList>
            <person name="Eastman K.E."/>
            <person name="Pendleton A.L."/>
            <person name="Shaikh M.A."/>
            <person name="Suttiyut T."/>
            <person name="Ogas R."/>
            <person name="Tomko P."/>
            <person name="Gavelis G."/>
            <person name="Widhalm J.R."/>
            <person name="Wisecaver J.H."/>
        </authorList>
    </citation>
    <scope>NUCLEOTIDE SEQUENCE</scope>
    <source>
        <strain evidence="3">ECLA1</strain>
    </source>
</reference>
<dbReference type="CDD" id="cd00037">
    <property type="entry name" value="CLECT"/>
    <property type="match status" value="1"/>
</dbReference>